<proteinExistence type="predicted"/>
<dbReference type="Gene3D" id="2.40.160.10">
    <property type="entry name" value="Porin"/>
    <property type="match status" value="1"/>
</dbReference>
<comment type="caution">
    <text evidence="3">The sequence shown here is derived from an EMBL/GenBank/DDBJ whole genome shotgun (WGS) entry which is preliminary data.</text>
</comment>
<reference evidence="3 4" key="1">
    <citation type="submission" date="2024-02" db="EMBL/GenBank/DDBJ databases">
        <title>Bacteria isolated from the canopy kelp, Nereocystis luetkeana.</title>
        <authorList>
            <person name="Pfister C.A."/>
            <person name="Younker I.T."/>
            <person name="Light S.H."/>
        </authorList>
    </citation>
    <scope>NUCLEOTIDE SEQUENCE [LARGE SCALE GENOMIC DNA]</scope>
    <source>
        <strain evidence="3 4">TI.2.07</strain>
    </source>
</reference>
<evidence type="ECO:0000256" key="2">
    <source>
        <dbReference type="SAM" id="SignalP"/>
    </source>
</evidence>
<feature type="chain" id="PRO_5045845658" description="Porin" evidence="2">
    <location>
        <begin position="23"/>
        <end position="96"/>
    </location>
</feature>
<evidence type="ECO:0000256" key="1">
    <source>
        <dbReference type="ARBA" id="ARBA00022729"/>
    </source>
</evidence>
<name>A0ABU9HAH9_9GAMM</name>
<keyword evidence="4" id="KW-1185">Reference proteome</keyword>
<accession>A0ABU9HAH9</accession>
<dbReference type="Proteomes" id="UP001366060">
    <property type="component" value="Unassembled WGS sequence"/>
</dbReference>
<dbReference type="PANTHER" id="PTHR34501:SF2">
    <property type="entry name" value="OUTER MEMBRANE PORIN F-RELATED"/>
    <property type="match status" value="1"/>
</dbReference>
<dbReference type="SUPFAM" id="SSF56935">
    <property type="entry name" value="Porins"/>
    <property type="match status" value="1"/>
</dbReference>
<evidence type="ECO:0000313" key="4">
    <source>
        <dbReference type="Proteomes" id="UP001366060"/>
    </source>
</evidence>
<evidence type="ECO:0000313" key="3">
    <source>
        <dbReference type="EMBL" id="MEL0658889.1"/>
    </source>
</evidence>
<evidence type="ECO:0008006" key="5">
    <source>
        <dbReference type="Google" id="ProtNLM"/>
    </source>
</evidence>
<keyword evidence="1 2" id="KW-0732">Signal</keyword>
<dbReference type="PANTHER" id="PTHR34501">
    <property type="entry name" value="PROTEIN YDDL-RELATED"/>
    <property type="match status" value="1"/>
</dbReference>
<organism evidence="3 4">
    <name type="scientific">Psychromonas arctica</name>
    <dbReference type="NCBI Taxonomy" id="168275"/>
    <lineage>
        <taxon>Bacteria</taxon>
        <taxon>Pseudomonadati</taxon>
        <taxon>Pseudomonadota</taxon>
        <taxon>Gammaproteobacteria</taxon>
        <taxon>Alteromonadales</taxon>
        <taxon>Psychromonadaceae</taxon>
        <taxon>Psychromonas</taxon>
    </lineage>
</organism>
<dbReference type="InterPro" id="IPR050298">
    <property type="entry name" value="Gram-neg_bact_OMP"/>
</dbReference>
<gene>
    <name evidence="3" type="ORF">V6255_07000</name>
</gene>
<protein>
    <recommendedName>
        <fullName evidence="5">Porin</fullName>
    </recommendedName>
</protein>
<dbReference type="EMBL" id="JBAKBA010000012">
    <property type="protein sequence ID" value="MEL0658889.1"/>
    <property type="molecule type" value="Genomic_DNA"/>
</dbReference>
<sequence length="96" mass="10621">MTFNKYLIAITSSAILSAPLSAATIYKNETQEFNIGGRVEVGGSLTDGDYSDESNVRLNVNGKNKLNEGLTVFGRYEFEITENEDDNEANLNTRHL</sequence>
<dbReference type="RefSeq" id="WP_341627509.1">
    <property type="nucleotide sequence ID" value="NZ_JBAKBA010000012.1"/>
</dbReference>
<feature type="signal peptide" evidence="2">
    <location>
        <begin position="1"/>
        <end position="22"/>
    </location>
</feature>
<dbReference type="InterPro" id="IPR023614">
    <property type="entry name" value="Porin_dom_sf"/>
</dbReference>